<reference evidence="1 2" key="1">
    <citation type="submission" date="2023-07" db="EMBL/GenBank/DDBJ databases">
        <title>Novel species in genus Planococcus.</title>
        <authorList>
            <person name="Ning S."/>
        </authorList>
    </citation>
    <scope>NUCLEOTIDE SEQUENCE [LARGE SCALE GENOMIC DNA]</scope>
    <source>
        <strain evidence="1 2">N017</strain>
    </source>
</reference>
<dbReference type="Proteomes" id="UP001172142">
    <property type="component" value="Unassembled WGS sequence"/>
</dbReference>
<accession>A0ABT8NFY0</accession>
<dbReference type="EMBL" id="JAUJWU010000003">
    <property type="protein sequence ID" value="MDN7246395.1"/>
    <property type="molecule type" value="Genomic_DNA"/>
</dbReference>
<name>A0ABT8NFY0_9BACL</name>
<evidence type="ECO:0000313" key="2">
    <source>
        <dbReference type="Proteomes" id="UP001172142"/>
    </source>
</evidence>
<sequence>MRMMKVFASHDEQIKILQERGLSVPDKAAAKRILSRENYYALIDAYKEPFLQKDERLNPYRLERYIEGTEFGHVYALYRFDRELRMLMLNELLKFEKNIKSKIAYRFSEKFKEADSFLKPDNYSSDSRHHHERDRIISTLANLIKSHKKRDRVRYPAIREFFDKHRNVPLWVLANFLSLGQITNFYTVIDEELRERIARDFAEEYSEEYSPIRLKASEIDAILVVAFPYRNKSAHEEVLYRFRLAHPVELGRAEELMAMPKGSLSKGTVSSMVNLLKLVLAREEYEVFSKELERLVDELEGAVMEQAFEKVMNDTEFSHEFRNPKKMT</sequence>
<keyword evidence="2" id="KW-1185">Reference proteome</keyword>
<protein>
    <submittedName>
        <fullName evidence="1">Abi family protein</fullName>
    </submittedName>
</protein>
<dbReference type="InterPro" id="IPR011664">
    <property type="entry name" value="Abi_system_AbiD/AbiF-like"/>
</dbReference>
<comment type="caution">
    <text evidence="1">The sequence shown here is derived from an EMBL/GenBank/DDBJ whole genome shotgun (WGS) entry which is preliminary data.</text>
</comment>
<gene>
    <name evidence="1" type="ORF">QWY13_12940</name>
</gene>
<proteinExistence type="predicted"/>
<dbReference type="Pfam" id="PF07751">
    <property type="entry name" value="Abi_2"/>
    <property type="match status" value="1"/>
</dbReference>
<organism evidence="1 2">
    <name type="scientific">Planococcus shenhongbingii</name>
    <dbReference type="NCBI Taxonomy" id="3058398"/>
    <lineage>
        <taxon>Bacteria</taxon>
        <taxon>Bacillati</taxon>
        <taxon>Bacillota</taxon>
        <taxon>Bacilli</taxon>
        <taxon>Bacillales</taxon>
        <taxon>Caryophanaceae</taxon>
        <taxon>Planococcus</taxon>
    </lineage>
</organism>
<evidence type="ECO:0000313" key="1">
    <source>
        <dbReference type="EMBL" id="MDN7246395.1"/>
    </source>
</evidence>